<evidence type="ECO:0008006" key="13">
    <source>
        <dbReference type="Google" id="ProtNLM"/>
    </source>
</evidence>
<evidence type="ECO:0000256" key="7">
    <source>
        <dbReference type="ARBA" id="ARBA00023136"/>
    </source>
</evidence>
<feature type="transmembrane region" description="Helical" evidence="10">
    <location>
        <begin position="472"/>
        <end position="490"/>
    </location>
</feature>
<feature type="transmembrane region" description="Helical" evidence="10">
    <location>
        <begin position="401"/>
        <end position="425"/>
    </location>
</feature>
<evidence type="ECO:0000256" key="5">
    <source>
        <dbReference type="ARBA" id="ARBA00022725"/>
    </source>
</evidence>
<evidence type="ECO:0000256" key="6">
    <source>
        <dbReference type="ARBA" id="ARBA00022989"/>
    </source>
</evidence>
<dbReference type="EMBL" id="NNAY01002164">
    <property type="protein sequence ID" value="OXU21900.1"/>
    <property type="molecule type" value="Genomic_DNA"/>
</dbReference>
<keyword evidence="6 10" id="KW-1133">Transmembrane helix</keyword>
<feature type="transmembrane region" description="Helical" evidence="10">
    <location>
        <begin position="296"/>
        <end position="315"/>
    </location>
</feature>
<gene>
    <name evidence="11" type="ORF">TSAR_002411</name>
</gene>
<evidence type="ECO:0000256" key="2">
    <source>
        <dbReference type="ARBA" id="ARBA00022475"/>
    </source>
</evidence>
<dbReference type="AlphaFoldDB" id="A0A232EU56"/>
<feature type="transmembrane region" description="Helical" evidence="10">
    <location>
        <begin position="35"/>
        <end position="53"/>
    </location>
</feature>
<evidence type="ECO:0000313" key="12">
    <source>
        <dbReference type="Proteomes" id="UP000215335"/>
    </source>
</evidence>
<comment type="caution">
    <text evidence="11">The sequence shown here is derived from an EMBL/GenBank/DDBJ whole genome shotgun (WGS) entry which is preliminary data.</text>
</comment>
<feature type="transmembrane region" description="Helical" evidence="10">
    <location>
        <begin position="178"/>
        <end position="196"/>
    </location>
</feature>
<dbReference type="PANTHER" id="PTHR21137">
    <property type="entry name" value="ODORANT RECEPTOR"/>
    <property type="match status" value="1"/>
</dbReference>
<evidence type="ECO:0000256" key="4">
    <source>
        <dbReference type="ARBA" id="ARBA00022692"/>
    </source>
</evidence>
<protein>
    <recommendedName>
        <fullName evidence="13">Odorant receptor</fullName>
    </recommendedName>
</protein>
<name>A0A232EU56_9HYME</name>
<evidence type="ECO:0000256" key="9">
    <source>
        <dbReference type="ARBA" id="ARBA00023224"/>
    </source>
</evidence>
<keyword evidence="2" id="KW-1003">Cell membrane</keyword>
<evidence type="ECO:0000313" key="11">
    <source>
        <dbReference type="EMBL" id="OXU21900.1"/>
    </source>
</evidence>
<feature type="transmembrane region" description="Helical" evidence="10">
    <location>
        <begin position="149"/>
        <end position="169"/>
    </location>
</feature>
<keyword evidence="8" id="KW-0675">Receptor</keyword>
<keyword evidence="3" id="KW-0716">Sensory transduction</keyword>
<feature type="transmembrane region" description="Helical" evidence="10">
    <location>
        <begin position="336"/>
        <end position="354"/>
    </location>
</feature>
<accession>A0A232EU56</accession>
<dbReference type="GO" id="GO:0007165">
    <property type="term" value="P:signal transduction"/>
    <property type="evidence" value="ECO:0007669"/>
    <property type="project" value="UniProtKB-KW"/>
</dbReference>
<sequence>MVLNLIKPLNESRPWDFIMHGEFPVNDMYAHYGEIYLFDSLACIATVLVFCTVDSMYATCIEHCIGLFAIVKCVFICFYENSCMSDKIRITTTDRRSRLELSTKFVNREGVLGIKRDDMVYDLIVKTIKLHKKIINFTHILESSYSTSFLILMGMNMLYCSLVSVLLIIKSDALMERIRYGTILLGLLIHLFYISWPGQKIIDLSTGLFEDAYSNEWYETSIRSQNLLKFMRLRCLTPCQLTAGGIYVMNFANFASWSSVQRRAPDRASTSYVHLFRLVGLMPFEARSFDFLGTRLLTVNFVLFVGLDCSMFICYTINHLKQQETSCRGIEKKIRMLFKCLFSTTMLNIIFYFMKMLTTRLPPLEPGGPERKVLLFKYYVDEVSTSPAYELVVTLQTAVCYNFAIVLLVQDIFVPLLIMISCGYLRVVQNRLLNIYELDSKDDALDDSIDDCYKFHQSTLDMCLKIKKLSPTLYLVHILCTGYVLSLFGLKFSTSKSSNSDRLKSLSSMMMLVVQLYIYQWAPDQLIRESEAVSTAAYFANLPRIGSPGNRKILSIVMQRAHKPVILTAAGFVRLSIESFGSMITSAVSFFAALRSISIRDEEQ</sequence>
<dbReference type="GO" id="GO:0004984">
    <property type="term" value="F:olfactory receptor activity"/>
    <property type="evidence" value="ECO:0007669"/>
    <property type="project" value="InterPro"/>
</dbReference>
<evidence type="ECO:0000256" key="1">
    <source>
        <dbReference type="ARBA" id="ARBA00004651"/>
    </source>
</evidence>
<keyword evidence="9" id="KW-0807">Transducer</keyword>
<feature type="transmembrane region" description="Helical" evidence="10">
    <location>
        <begin position="60"/>
        <end position="79"/>
    </location>
</feature>
<comment type="subcellular location">
    <subcellularLocation>
        <location evidence="1">Cell membrane</location>
        <topology evidence="1">Multi-pass membrane protein</topology>
    </subcellularLocation>
</comment>
<keyword evidence="12" id="KW-1185">Reference proteome</keyword>
<dbReference type="GO" id="GO:0005549">
    <property type="term" value="F:odorant binding"/>
    <property type="evidence" value="ECO:0007669"/>
    <property type="project" value="InterPro"/>
</dbReference>
<proteinExistence type="predicted"/>
<dbReference type="InterPro" id="IPR004117">
    <property type="entry name" value="7tm6_olfct_rcpt"/>
</dbReference>
<evidence type="ECO:0000256" key="3">
    <source>
        <dbReference type="ARBA" id="ARBA00022606"/>
    </source>
</evidence>
<dbReference type="PANTHER" id="PTHR21137:SF35">
    <property type="entry name" value="ODORANT RECEPTOR 19A-RELATED"/>
    <property type="match status" value="1"/>
</dbReference>
<dbReference type="Proteomes" id="UP000215335">
    <property type="component" value="Unassembled WGS sequence"/>
</dbReference>
<keyword evidence="5" id="KW-0552">Olfaction</keyword>
<keyword evidence="7 10" id="KW-0472">Membrane</keyword>
<evidence type="ECO:0000256" key="8">
    <source>
        <dbReference type="ARBA" id="ARBA00023170"/>
    </source>
</evidence>
<evidence type="ECO:0000256" key="10">
    <source>
        <dbReference type="SAM" id="Phobius"/>
    </source>
</evidence>
<reference evidence="11 12" key="1">
    <citation type="journal article" date="2017" name="Curr. Biol.">
        <title>The Evolution of Venom by Co-option of Single-Copy Genes.</title>
        <authorList>
            <person name="Martinson E.O."/>
            <person name="Mrinalini"/>
            <person name="Kelkar Y.D."/>
            <person name="Chang C.H."/>
            <person name="Werren J.H."/>
        </authorList>
    </citation>
    <scope>NUCLEOTIDE SEQUENCE [LARGE SCALE GENOMIC DNA]</scope>
    <source>
        <strain evidence="11 12">Alberta</strain>
        <tissue evidence="11">Whole body</tissue>
    </source>
</reference>
<dbReference type="Pfam" id="PF02949">
    <property type="entry name" value="7tm_6"/>
    <property type="match status" value="2"/>
</dbReference>
<keyword evidence="4 10" id="KW-0812">Transmembrane</keyword>
<organism evidence="11 12">
    <name type="scientific">Trichomalopsis sarcophagae</name>
    <dbReference type="NCBI Taxonomy" id="543379"/>
    <lineage>
        <taxon>Eukaryota</taxon>
        <taxon>Metazoa</taxon>
        <taxon>Ecdysozoa</taxon>
        <taxon>Arthropoda</taxon>
        <taxon>Hexapoda</taxon>
        <taxon>Insecta</taxon>
        <taxon>Pterygota</taxon>
        <taxon>Neoptera</taxon>
        <taxon>Endopterygota</taxon>
        <taxon>Hymenoptera</taxon>
        <taxon>Apocrita</taxon>
        <taxon>Proctotrupomorpha</taxon>
        <taxon>Chalcidoidea</taxon>
        <taxon>Pteromalidae</taxon>
        <taxon>Pteromalinae</taxon>
        <taxon>Trichomalopsis</taxon>
    </lineage>
</organism>
<dbReference type="GO" id="GO:0005886">
    <property type="term" value="C:plasma membrane"/>
    <property type="evidence" value="ECO:0007669"/>
    <property type="project" value="UniProtKB-SubCell"/>
</dbReference>